<evidence type="ECO:0000313" key="1">
    <source>
        <dbReference type="EMBL" id="OQR66756.1"/>
    </source>
</evidence>
<dbReference type="Proteomes" id="UP000192247">
    <property type="component" value="Unassembled WGS sequence"/>
</dbReference>
<reference evidence="1 2" key="1">
    <citation type="journal article" date="2017" name="Gigascience">
        <title>Draft genome of the honey bee ectoparasitic mite, Tropilaelaps mercedesae, is shaped by the parasitic life history.</title>
        <authorList>
            <person name="Dong X."/>
            <person name="Armstrong S.D."/>
            <person name="Xia D."/>
            <person name="Makepeace B.L."/>
            <person name="Darby A.C."/>
            <person name="Kadowaki T."/>
        </authorList>
    </citation>
    <scope>NUCLEOTIDE SEQUENCE [LARGE SCALE GENOMIC DNA]</scope>
    <source>
        <strain evidence="1">Wuxi-XJTLU</strain>
    </source>
</reference>
<evidence type="ECO:0000313" key="2">
    <source>
        <dbReference type="Proteomes" id="UP000192247"/>
    </source>
</evidence>
<keyword evidence="2" id="KW-1185">Reference proteome</keyword>
<dbReference type="InParanoid" id="A0A1V9X037"/>
<dbReference type="AlphaFoldDB" id="A0A1V9X037"/>
<sequence length="66" mass="7133">MVAAGTISVDPAAALSFLTVRRDDDAANLGFLVKGNYDHLYDSAQVQHFDPDSILSAVSNINMKKH</sequence>
<gene>
    <name evidence="1" type="ORF">BIW11_04924</name>
</gene>
<accession>A0A1V9X037</accession>
<organism evidence="1 2">
    <name type="scientific">Tropilaelaps mercedesae</name>
    <dbReference type="NCBI Taxonomy" id="418985"/>
    <lineage>
        <taxon>Eukaryota</taxon>
        <taxon>Metazoa</taxon>
        <taxon>Ecdysozoa</taxon>
        <taxon>Arthropoda</taxon>
        <taxon>Chelicerata</taxon>
        <taxon>Arachnida</taxon>
        <taxon>Acari</taxon>
        <taxon>Parasitiformes</taxon>
        <taxon>Mesostigmata</taxon>
        <taxon>Gamasina</taxon>
        <taxon>Dermanyssoidea</taxon>
        <taxon>Laelapidae</taxon>
        <taxon>Tropilaelaps</taxon>
    </lineage>
</organism>
<proteinExistence type="predicted"/>
<dbReference type="EMBL" id="MNPL01031234">
    <property type="protein sequence ID" value="OQR66756.1"/>
    <property type="molecule type" value="Genomic_DNA"/>
</dbReference>
<name>A0A1V9X037_9ACAR</name>
<comment type="caution">
    <text evidence="1">The sequence shown here is derived from an EMBL/GenBank/DDBJ whole genome shotgun (WGS) entry which is preliminary data.</text>
</comment>
<protein>
    <submittedName>
        <fullName evidence="1">Uncharacterized protein</fullName>
    </submittedName>
</protein>